<keyword evidence="1" id="KW-0472">Membrane</keyword>
<gene>
    <name evidence="2" type="ORF">MPL1032_10280</name>
</gene>
<evidence type="ECO:0000313" key="2">
    <source>
        <dbReference type="EMBL" id="CDX49249.1"/>
    </source>
</evidence>
<sequence>MPELVTALLEELFSKARVIGLVALVAAVPGAYLWGHHKGDRAGYDRRVAEMAAADRKAEMERKGDDAKLRTMSDYDLCVAGLRGNGMPVDACEQLRGLPEKQP</sequence>
<reference evidence="3" key="1">
    <citation type="submission" date="2014-08" db="EMBL/GenBank/DDBJ databases">
        <authorList>
            <person name="Edwards T."/>
        </authorList>
    </citation>
    <scope>NUCLEOTIDE SEQUENCE [LARGE SCALE GENOMIC DNA]</scope>
</reference>
<proteinExistence type="predicted"/>
<name>A0A0K2VMS8_MESPL</name>
<dbReference type="Proteomes" id="UP000182888">
    <property type="component" value="Unassembled WGS sequence"/>
</dbReference>
<protein>
    <submittedName>
        <fullName evidence="2">Uncharacterized protein</fullName>
    </submittedName>
</protein>
<evidence type="ECO:0000256" key="1">
    <source>
        <dbReference type="SAM" id="Phobius"/>
    </source>
</evidence>
<dbReference type="EMBL" id="CCND01000001">
    <property type="protein sequence ID" value="CDX49249.1"/>
    <property type="molecule type" value="Genomic_DNA"/>
</dbReference>
<keyword evidence="1" id="KW-0812">Transmembrane</keyword>
<accession>A0A0K2VMS8</accession>
<dbReference type="AlphaFoldDB" id="A0A0K2VMS8"/>
<evidence type="ECO:0000313" key="3">
    <source>
        <dbReference type="Proteomes" id="UP000182888"/>
    </source>
</evidence>
<organism evidence="2 3">
    <name type="scientific">Mesorhizobium plurifarium</name>
    <dbReference type="NCBI Taxonomy" id="69974"/>
    <lineage>
        <taxon>Bacteria</taxon>
        <taxon>Pseudomonadati</taxon>
        <taxon>Pseudomonadota</taxon>
        <taxon>Alphaproteobacteria</taxon>
        <taxon>Hyphomicrobiales</taxon>
        <taxon>Phyllobacteriaceae</taxon>
        <taxon>Mesorhizobium</taxon>
    </lineage>
</organism>
<feature type="transmembrane region" description="Helical" evidence="1">
    <location>
        <begin position="12"/>
        <end position="34"/>
    </location>
</feature>
<keyword evidence="1" id="KW-1133">Transmembrane helix</keyword>